<dbReference type="Pfam" id="PF00293">
    <property type="entry name" value="NUDIX"/>
    <property type="match status" value="1"/>
</dbReference>
<dbReference type="EMBL" id="BOMI01000108">
    <property type="protein sequence ID" value="GID76762.1"/>
    <property type="molecule type" value="Genomic_DNA"/>
</dbReference>
<evidence type="ECO:0000313" key="8">
    <source>
        <dbReference type="Proteomes" id="UP000609879"/>
    </source>
</evidence>
<sequence>MRLRHSVRGILMSPDQHVLLCRHRLDGTGGVWTAPGGGVEDGETLVDTLRRELLEEAGFVLAGRPPHVWHRTSGRAVPGYDGTVHDYFLVRTQRFEPRATVDVGAEGIDAFRWWSPAEMAGYRGPDLFGPRDLAGRLAALIAGGVPARPIEF</sequence>
<accession>A0ABQ3Y9T1</accession>
<dbReference type="PROSITE" id="PS51462">
    <property type="entry name" value="NUDIX"/>
    <property type="match status" value="1"/>
</dbReference>
<proteinExistence type="inferred from homology"/>
<dbReference type="InterPro" id="IPR020476">
    <property type="entry name" value="Nudix_hydrolase"/>
</dbReference>
<dbReference type="PRINTS" id="PR00502">
    <property type="entry name" value="NUDIXFAMILY"/>
</dbReference>
<evidence type="ECO:0000313" key="7">
    <source>
        <dbReference type="EMBL" id="GID76762.1"/>
    </source>
</evidence>
<protein>
    <submittedName>
        <fullName evidence="7">DNA mismatch repair protein MutT</fullName>
    </submittedName>
</protein>
<keyword evidence="8" id="KW-1185">Reference proteome</keyword>
<evidence type="ECO:0000256" key="2">
    <source>
        <dbReference type="ARBA" id="ARBA00005582"/>
    </source>
</evidence>
<dbReference type="Proteomes" id="UP000609879">
    <property type="component" value="Unassembled WGS sequence"/>
</dbReference>
<reference evidence="7 8" key="1">
    <citation type="submission" date="2021-01" db="EMBL/GenBank/DDBJ databases">
        <title>Whole genome shotgun sequence of Actinoplanes deccanensis NBRC 13994.</title>
        <authorList>
            <person name="Komaki H."/>
            <person name="Tamura T."/>
        </authorList>
    </citation>
    <scope>NUCLEOTIDE SEQUENCE [LARGE SCALE GENOMIC DNA]</scope>
    <source>
        <strain evidence="7 8">NBRC 13994</strain>
    </source>
</reference>
<dbReference type="RefSeq" id="WP_239169076.1">
    <property type="nucleotide sequence ID" value="NZ_BAAABO010000029.1"/>
</dbReference>
<evidence type="ECO:0000256" key="3">
    <source>
        <dbReference type="ARBA" id="ARBA00022801"/>
    </source>
</evidence>
<dbReference type="PANTHER" id="PTHR43046:SF12">
    <property type="entry name" value="GDP-MANNOSE MANNOSYL HYDROLASE"/>
    <property type="match status" value="1"/>
</dbReference>
<feature type="domain" description="Nudix hydrolase" evidence="6">
    <location>
        <begin position="2"/>
        <end position="139"/>
    </location>
</feature>
<dbReference type="PROSITE" id="PS00893">
    <property type="entry name" value="NUDIX_BOX"/>
    <property type="match status" value="1"/>
</dbReference>
<name>A0ABQ3Y9T1_9ACTN</name>
<keyword evidence="4" id="KW-0460">Magnesium</keyword>
<dbReference type="SUPFAM" id="SSF55811">
    <property type="entry name" value="Nudix"/>
    <property type="match status" value="1"/>
</dbReference>
<comment type="caution">
    <text evidence="7">The sequence shown here is derived from an EMBL/GenBank/DDBJ whole genome shotgun (WGS) entry which is preliminary data.</text>
</comment>
<evidence type="ECO:0000259" key="6">
    <source>
        <dbReference type="PROSITE" id="PS51462"/>
    </source>
</evidence>
<evidence type="ECO:0000256" key="4">
    <source>
        <dbReference type="ARBA" id="ARBA00022842"/>
    </source>
</evidence>
<evidence type="ECO:0000256" key="1">
    <source>
        <dbReference type="ARBA" id="ARBA00001946"/>
    </source>
</evidence>
<dbReference type="InterPro" id="IPR020084">
    <property type="entry name" value="NUDIX_hydrolase_CS"/>
</dbReference>
<organism evidence="7 8">
    <name type="scientific">Paractinoplanes deccanensis</name>
    <dbReference type="NCBI Taxonomy" id="113561"/>
    <lineage>
        <taxon>Bacteria</taxon>
        <taxon>Bacillati</taxon>
        <taxon>Actinomycetota</taxon>
        <taxon>Actinomycetes</taxon>
        <taxon>Micromonosporales</taxon>
        <taxon>Micromonosporaceae</taxon>
        <taxon>Paractinoplanes</taxon>
    </lineage>
</organism>
<dbReference type="InterPro" id="IPR015797">
    <property type="entry name" value="NUDIX_hydrolase-like_dom_sf"/>
</dbReference>
<dbReference type="PANTHER" id="PTHR43046">
    <property type="entry name" value="GDP-MANNOSE MANNOSYL HYDROLASE"/>
    <property type="match status" value="1"/>
</dbReference>
<keyword evidence="3 5" id="KW-0378">Hydrolase</keyword>
<comment type="similarity">
    <text evidence="2 5">Belongs to the Nudix hydrolase family.</text>
</comment>
<dbReference type="InterPro" id="IPR000086">
    <property type="entry name" value="NUDIX_hydrolase_dom"/>
</dbReference>
<gene>
    <name evidence="7" type="ORF">Ade02nite_54030</name>
</gene>
<comment type="cofactor">
    <cofactor evidence="1">
        <name>Mg(2+)</name>
        <dbReference type="ChEBI" id="CHEBI:18420"/>
    </cofactor>
</comment>
<evidence type="ECO:0000256" key="5">
    <source>
        <dbReference type="RuleBase" id="RU003476"/>
    </source>
</evidence>
<dbReference type="Gene3D" id="3.90.79.10">
    <property type="entry name" value="Nucleoside Triphosphate Pyrophosphohydrolase"/>
    <property type="match status" value="1"/>
</dbReference>